<dbReference type="OrthoDB" id="7362478at2"/>
<feature type="chain" id="PRO_5014650294" evidence="1">
    <location>
        <begin position="25"/>
        <end position="162"/>
    </location>
</feature>
<dbReference type="Proteomes" id="UP000231553">
    <property type="component" value="Unassembled WGS sequence"/>
</dbReference>
<sequence length="162" mass="16096">MLTRPILSAIALSAATLTGGAALADTGRVELGNLSCDVGAGSGYVFGSSKSLTCTFNPVQEGLQEETYVGTINRYGIDIGATEEGQMSWVVLAPTEDGYEAGALAGEYGGVGAEATVGVGAGANLMVGGSDDTIALQPLSVSTQDGVNFAAGIAEISLEKAG</sequence>
<gene>
    <name evidence="2" type="ORF">CVM52_17585</name>
</gene>
<dbReference type="InterPro" id="IPR009333">
    <property type="entry name" value="DUF992"/>
</dbReference>
<evidence type="ECO:0000256" key="1">
    <source>
        <dbReference type="SAM" id="SignalP"/>
    </source>
</evidence>
<evidence type="ECO:0000313" key="3">
    <source>
        <dbReference type="Proteomes" id="UP000231553"/>
    </source>
</evidence>
<reference evidence="2 3" key="1">
    <citation type="journal article" date="2018" name="Int. J. Syst. Evol. Microbiol.">
        <title>Pseudooceanicola lipolyticus sp. nov., a marine alphaproteobacterium, reclassification of Oceanicola flagellatus as Pseudooceanicola flagellatus comb. nov. and emended description of the genus Pseudooceanicola.</title>
        <authorList>
            <person name="Huang M.-M."/>
            <person name="Guo L.-L."/>
            <person name="Wu Y.-H."/>
            <person name="Lai Q.-L."/>
            <person name="Shao Z.-Z."/>
            <person name="Wang C.-S."/>
            <person name="Wu M."/>
            <person name="Xu X.-W."/>
        </authorList>
    </citation>
    <scope>NUCLEOTIDE SEQUENCE [LARGE SCALE GENOMIC DNA]</scope>
    <source>
        <strain evidence="2 3">157</strain>
    </source>
</reference>
<name>A0A2M8IXU1_9RHOB</name>
<dbReference type="EMBL" id="PGTB01000096">
    <property type="protein sequence ID" value="PJE35365.1"/>
    <property type="molecule type" value="Genomic_DNA"/>
</dbReference>
<evidence type="ECO:0000313" key="2">
    <source>
        <dbReference type="EMBL" id="PJE35365.1"/>
    </source>
</evidence>
<feature type="signal peptide" evidence="1">
    <location>
        <begin position="1"/>
        <end position="24"/>
    </location>
</feature>
<keyword evidence="1" id="KW-0732">Signal</keyword>
<dbReference type="RefSeq" id="WP_100163766.1">
    <property type="nucleotide sequence ID" value="NZ_PGTB01000096.1"/>
</dbReference>
<proteinExistence type="predicted"/>
<protein>
    <submittedName>
        <fullName evidence="2">DUF992 domain-containing protein</fullName>
    </submittedName>
</protein>
<keyword evidence="3" id="KW-1185">Reference proteome</keyword>
<dbReference type="Pfam" id="PF06186">
    <property type="entry name" value="DUF992"/>
    <property type="match status" value="1"/>
</dbReference>
<organism evidence="2 3">
    <name type="scientific">Pseudooceanicola lipolyticus</name>
    <dbReference type="NCBI Taxonomy" id="2029104"/>
    <lineage>
        <taxon>Bacteria</taxon>
        <taxon>Pseudomonadati</taxon>
        <taxon>Pseudomonadota</taxon>
        <taxon>Alphaproteobacteria</taxon>
        <taxon>Rhodobacterales</taxon>
        <taxon>Paracoccaceae</taxon>
        <taxon>Pseudooceanicola</taxon>
    </lineage>
</organism>
<comment type="caution">
    <text evidence="2">The sequence shown here is derived from an EMBL/GenBank/DDBJ whole genome shotgun (WGS) entry which is preliminary data.</text>
</comment>
<dbReference type="AlphaFoldDB" id="A0A2M8IXU1"/>
<accession>A0A2M8IXU1</accession>